<evidence type="ECO:0000259" key="1">
    <source>
        <dbReference type="Pfam" id="PF06985"/>
    </source>
</evidence>
<sequence length="714" mass="80669">MSLSSRSPHTPLDESRREIRLLSIKTDSPEKQIECELHITRLEPEDDRPLPFTALSYVWGPPNFTEAIVLNGEEFLITPALHAALRYVRKHWRDAFPGRDEAEFRLWADGICINQRDQQERSSQVQLMSTLFASAELVIGWLGAENPLRMALSLSSVLFLSKGFARMGFRHGHRGDIQFALRDFEWITAGPYASPLLWDSVAYFFDSPYWTRIWIFQETVLARKLLVVCPLAALDFSVLPAFFSAIQALDGIDPDPNWTKEAREAWSRRVRVLSAEGYAAIASGICLAQEDDDTKAYLMSPEGKKRRLWDLGEIAFALNASDPKDFVYGLTGLLGVKIIPDYNPMVPSWVAWMDYVKAWVSLPEWDVPWWEVLGEFGSVTKYCHLSFLLLSGRGLFEYPDDCPSWVPHFVGMSESRRARTAFTVPSIQQLLPADTGMRGLGDFSPHRILGNTLITRGLVVQRISRTFPLPPVGVGDWETEEEDTLARGERKTRLLDFIVNFTSRYPRYVTGITALNAVVSVLSADFTPSMSILVFRNRVTLLMEIMEACCIHHMNTHHGLPYDLWSIVRSKFGLHYLAELPGWLVSNFWTVSDMQREGLNEQALIYFVEGSSWFKGTESQWWANTEHTFVRDIGLSIPFETEDGYVGVCPHGSQVGDLVCVLYGGVVPFVLRPVGDGNYINVGWCTLLGFMTGEAAQTMLPGDGTSDLQVFNIF</sequence>
<dbReference type="EMBL" id="MU839827">
    <property type="protein sequence ID" value="KAK1760219.1"/>
    <property type="molecule type" value="Genomic_DNA"/>
</dbReference>
<evidence type="ECO:0000313" key="3">
    <source>
        <dbReference type="Proteomes" id="UP001239445"/>
    </source>
</evidence>
<dbReference type="Pfam" id="PF26639">
    <property type="entry name" value="Het-6_barrel"/>
    <property type="match status" value="1"/>
</dbReference>
<keyword evidence="3" id="KW-1185">Reference proteome</keyword>
<gene>
    <name evidence="2" type="ORF">QBC47DRAFT_408310</name>
</gene>
<dbReference type="Proteomes" id="UP001239445">
    <property type="component" value="Unassembled WGS sequence"/>
</dbReference>
<dbReference type="InterPro" id="IPR010730">
    <property type="entry name" value="HET"/>
</dbReference>
<name>A0AAJ0BND4_9PEZI</name>
<dbReference type="PANTHER" id="PTHR24148">
    <property type="entry name" value="ANKYRIN REPEAT DOMAIN-CONTAINING PROTEIN 39 HOMOLOG-RELATED"/>
    <property type="match status" value="1"/>
</dbReference>
<proteinExistence type="predicted"/>
<comment type="caution">
    <text evidence="2">The sequence shown here is derived from an EMBL/GenBank/DDBJ whole genome shotgun (WGS) entry which is preliminary data.</text>
</comment>
<dbReference type="AlphaFoldDB" id="A0AAJ0BND4"/>
<feature type="domain" description="Heterokaryon incompatibility" evidence="1">
    <location>
        <begin position="52"/>
        <end position="218"/>
    </location>
</feature>
<dbReference type="InterPro" id="IPR052895">
    <property type="entry name" value="HetReg/Transcr_Mod"/>
</dbReference>
<protein>
    <submittedName>
        <fullName evidence="2">Heterokaryon incompatibility protein-domain-containing protein</fullName>
    </submittedName>
</protein>
<evidence type="ECO:0000313" key="2">
    <source>
        <dbReference type="EMBL" id="KAK1760219.1"/>
    </source>
</evidence>
<dbReference type="PANTHER" id="PTHR24148:SF73">
    <property type="entry name" value="HET DOMAIN PROTEIN (AFU_ORTHOLOGUE AFUA_8G01020)"/>
    <property type="match status" value="1"/>
</dbReference>
<reference evidence="2" key="1">
    <citation type="submission" date="2023-06" db="EMBL/GenBank/DDBJ databases">
        <title>Genome-scale phylogeny and comparative genomics of the fungal order Sordariales.</title>
        <authorList>
            <consortium name="Lawrence Berkeley National Laboratory"/>
            <person name="Hensen N."/>
            <person name="Bonometti L."/>
            <person name="Westerberg I."/>
            <person name="Brannstrom I.O."/>
            <person name="Guillou S."/>
            <person name="Cros-Aarteil S."/>
            <person name="Calhoun S."/>
            <person name="Haridas S."/>
            <person name="Kuo A."/>
            <person name="Mondo S."/>
            <person name="Pangilinan J."/>
            <person name="Riley R."/>
            <person name="Labutti K."/>
            <person name="Andreopoulos B."/>
            <person name="Lipzen A."/>
            <person name="Chen C."/>
            <person name="Yanf M."/>
            <person name="Daum C."/>
            <person name="Ng V."/>
            <person name="Clum A."/>
            <person name="Steindorff A."/>
            <person name="Ohm R."/>
            <person name="Martin F."/>
            <person name="Silar P."/>
            <person name="Natvig D."/>
            <person name="Lalanne C."/>
            <person name="Gautier V."/>
            <person name="Ament-Velasquez S.L."/>
            <person name="Kruys A."/>
            <person name="Hutchinson M.I."/>
            <person name="Powell A.J."/>
            <person name="Barry K."/>
            <person name="Miller A.N."/>
            <person name="Grigoriev I.V."/>
            <person name="Debuchy R."/>
            <person name="Gladieux P."/>
            <person name="Thoren M.H."/>
            <person name="Johannesson H."/>
        </authorList>
    </citation>
    <scope>NUCLEOTIDE SEQUENCE</scope>
    <source>
        <strain evidence="2">PSN4</strain>
    </source>
</reference>
<accession>A0AAJ0BND4</accession>
<organism evidence="2 3">
    <name type="scientific">Echria macrotheca</name>
    <dbReference type="NCBI Taxonomy" id="438768"/>
    <lineage>
        <taxon>Eukaryota</taxon>
        <taxon>Fungi</taxon>
        <taxon>Dikarya</taxon>
        <taxon>Ascomycota</taxon>
        <taxon>Pezizomycotina</taxon>
        <taxon>Sordariomycetes</taxon>
        <taxon>Sordariomycetidae</taxon>
        <taxon>Sordariales</taxon>
        <taxon>Schizotheciaceae</taxon>
        <taxon>Echria</taxon>
    </lineage>
</organism>
<dbReference type="Pfam" id="PF06985">
    <property type="entry name" value="HET"/>
    <property type="match status" value="1"/>
</dbReference>